<organism evidence="5 9">
    <name type="scientific">Campylobacter jejuni</name>
    <dbReference type="NCBI Taxonomy" id="197"/>
    <lineage>
        <taxon>Bacteria</taxon>
        <taxon>Pseudomonadati</taxon>
        <taxon>Campylobacterota</taxon>
        <taxon>Epsilonproteobacteria</taxon>
        <taxon>Campylobacterales</taxon>
        <taxon>Campylobacteraceae</taxon>
        <taxon>Campylobacter</taxon>
    </lineage>
</organism>
<evidence type="ECO:0000313" key="3">
    <source>
        <dbReference type="EMBL" id="EAK6413854.1"/>
    </source>
</evidence>
<accession>A0A1E7NK35</accession>
<dbReference type="Gene3D" id="3.10.450.50">
    <property type="match status" value="1"/>
</dbReference>
<evidence type="ECO:0000313" key="9">
    <source>
        <dbReference type="Proteomes" id="UP001199644"/>
    </source>
</evidence>
<dbReference type="EMBL" id="AACHYE010000016">
    <property type="protein sequence ID" value="EAK6413854.1"/>
    <property type="molecule type" value="Genomic_DNA"/>
</dbReference>
<dbReference type="InterPro" id="IPR024267">
    <property type="entry name" value="DUF4878"/>
</dbReference>
<name>A0A1E7NK35_CAMJU</name>
<gene>
    <name evidence="3" type="ORF">B7A03_07535</name>
    <name evidence="4" type="ORF">BFD99_02820</name>
    <name evidence="2" type="ORF">C1418_07585</name>
    <name evidence="5" type="ORF">LZC39_08840</name>
</gene>
<evidence type="ECO:0000313" key="8">
    <source>
        <dbReference type="Proteomes" id="UP000410873"/>
    </source>
</evidence>
<protein>
    <submittedName>
        <fullName evidence="5">DUF4878 domain-containing protein</fullName>
    </submittedName>
</protein>
<reference evidence="6 7" key="2">
    <citation type="submission" date="2018-05" db="EMBL/GenBank/DDBJ databases">
        <authorList>
            <consortium name="NARMS: The National Antimicrobial Resistance Monitoring System"/>
        </authorList>
    </citation>
    <scope>NUCLEOTIDE SEQUENCE [LARGE SCALE GENOMIC DNA]</scope>
    <source>
        <strain evidence="3 7">CVM N62988</strain>
        <strain evidence="4 6">FSIS1607212</strain>
    </source>
</reference>
<evidence type="ECO:0000313" key="4">
    <source>
        <dbReference type="EMBL" id="EAL3734910.1"/>
    </source>
</evidence>
<evidence type="ECO:0000313" key="6">
    <source>
        <dbReference type="Proteomes" id="UP000335162"/>
    </source>
</evidence>
<dbReference type="SMR" id="A0A1E7NK35"/>
<evidence type="ECO:0000259" key="1">
    <source>
        <dbReference type="Pfam" id="PF12870"/>
    </source>
</evidence>
<dbReference type="Pfam" id="PF12870">
    <property type="entry name" value="DUF4878"/>
    <property type="match status" value="1"/>
</dbReference>
<reference evidence="5" key="3">
    <citation type="submission" date="2021-12" db="EMBL/GenBank/DDBJ databases">
        <title>Prevalence of phenicol resistance gene fexA in Campylobacter isolated from poultry supply chain.</title>
        <authorList>
            <person name="Tang B."/>
            <person name="Zheng X."/>
            <person name="Lin J."/>
            <person name="Lin R."/>
            <person name="Yang H."/>
            <person name="Shen Z."/>
            <person name="Xia F."/>
        </authorList>
    </citation>
    <scope>NUCLEOTIDE SEQUENCE</scope>
    <source>
        <strain evidence="5">CJHN2011004</strain>
    </source>
</reference>
<dbReference type="Proteomes" id="UP000410873">
    <property type="component" value="Unassembled WGS sequence"/>
</dbReference>
<dbReference type="EMBL" id="AACNRY010000004">
    <property type="protein sequence ID" value="EAL3734910.1"/>
    <property type="molecule type" value="Genomic_DNA"/>
</dbReference>
<dbReference type="Proteomes" id="UP000335162">
    <property type="component" value="Unassembled WGS sequence"/>
</dbReference>
<dbReference type="RefSeq" id="WP_002851872.1">
    <property type="nucleotide sequence ID" value="NZ_AP028330.1"/>
</dbReference>
<dbReference type="EMBL" id="AACFWJ010000008">
    <property type="protein sequence ID" value="EAK3959673.1"/>
    <property type="molecule type" value="Genomic_DNA"/>
</dbReference>
<proteinExistence type="predicted"/>
<dbReference type="Proteomes" id="UP000392616">
    <property type="component" value="Unassembled WGS sequence"/>
</dbReference>
<feature type="domain" description="DUF4878" evidence="1">
    <location>
        <begin position="4"/>
        <end position="110"/>
    </location>
</feature>
<sequence>MAYGSSNPEDLAKNFTKDLYSGDTKSVMSYIDLSEAKSDEEKTFVSDKITQVVAENAAKAKRMGGVKDIQIEEKTINKDSAKIRVLVLFNNDNNQSSNVFLAKKDRKWLVLLK</sequence>
<reference evidence="2 8" key="1">
    <citation type="submission" date="2018-05" db="EMBL/GenBank/DDBJ databases">
        <authorList>
            <consortium name="PulseNet: The National Subtyping Network for Foodborne Disease Surveillance"/>
            <person name="Tarr C.L."/>
            <person name="Trees E."/>
            <person name="Katz L.S."/>
            <person name="Carleton-Romer H.A."/>
            <person name="Stroika S."/>
            <person name="Kucerova Z."/>
            <person name="Roache K.F."/>
            <person name="Sabol A.L."/>
            <person name="Besser J."/>
            <person name="Gerner-Smidt P."/>
        </authorList>
    </citation>
    <scope>NUCLEOTIDE SEQUENCE [LARGE SCALE GENOMIC DNA]</scope>
    <source>
        <strain evidence="2 8">PNUSAC003589</strain>
    </source>
</reference>
<dbReference type="Proteomes" id="UP001199644">
    <property type="component" value="Unassembled WGS sequence"/>
</dbReference>
<comment type="caution">
    <text evidence="5">The sequence shown here is derived from an EMBL/GenBank/DDBJ whole genome shotgun (WGS) entry which is preliminary data.</text>
</comment>
<evidence type="ECO:0000313" key="7">
    <source>
        <dbReference type="Proteomes" id="UP000392616"/>
    </source>
</evidence>
<evidence type="ECO:0000313" key="2">
    <source>
        <dbReference type="EMBL" id="EAK3959673.1"/>
    </source>
</evidence>
<evidence type="ECO:0000313" key="5">
    <source>
        <dbReference type="EMBL" id="MCH3852200.1"/>
    </source>
</evidence>
<dbReference type="EMBL" id="JAJUOL010000012">
    <property type="protein sequence ID" value="MCH3852200.1"/>
    <property type="molecule type" value="Genomic_DNA"/>
</dbReference>
<dbReference type="AlphaFoldDB" id="A0A1E7NK35"/>